<dbReference type="OrthoDB" id="2193634at2"/>
<keyword evidence="4" id="KW-0572">Peptidoglycan-anchor</keyword>
<dbReference type="EMBL" id="AJAR01000013">
    <property type="protein sequence ID" value="EOH98243.1"/>
    <property type="molecule type" value="Genomic_DNA"/>
</dbReference>
<dbReference type="PATRIC" id="fig|1158608.3.peg.1399"/>
<dbReference type="STRING" id="155618.RV06_GL000053"/>
<keyword evidence="2" id="KW-0964">Secreted</keyword>
<protein>
    <submittedName>
        <fullName evidence="8">LPXTG-domain-containing protein cell wall anchor domain</fullName>
    </submittedName>
</protein>
<dbReference type="Pfam" id="PF00746">
    <property type="entry name" value="Gram_pos_anchor"/>
    <property type="match status" value="1"/>
</dbReference>
<keyword evidence="11" id="KW-1185">Reference proteome</keyword>
<reference evidence="9 11" key="2">
    <citation type="submission" date="2013-03" db="EMBL/GenBank/DDBJ databases">
        <title>The Genome Sequence of Enterococcus haemoperoxidus BAA-382 (PacBio/Illumina hybrid assembly).</title>
        <authorList>
            <consortium name="The Broad Institute Genomics Platform"/>
            <consortium name="The Broad Institute Genome Sequencing Center for Infectious Disease"/>
            <person name="Earl A."/>
            <person name="Russ C."/>
            <person name="Gilmore M."/>
            <person name="Surin D."/>
            <person name="Walker B."/>
            <person name="Young S."/>
            <person name="Zeng Q."/>
            <person name="Gargeya S."/>
            <person name="Fitzgerald M."/>
            <person name="Haas B."/>
            <person name="Abouelleil A."/>
            <person name="Allen A.W."/>
            <person name="Alvarado L."/>
            <person name="Arachchi H.M."/>
            <person name="Berlin A.M."/>
            <person name="Chapman S.B."/>
            <person name="Gainer-Dewar J."/>
            <person name="Goldberg J."/>
            <person name="Griggs A."/>
            <person name="Gujja S."/>
            <person name="Hansen M."/>
            <person name="Howarth C."/>
            <person name="Imamovic A."/>
            <person name="Ireland A."/>
            <person name="Larimer J."/>
            <person name="McCowan C."/>
            <person name="Murphy C."/>
            <person name="Pearson M."/>
            <person name="Poon T.W."/>
            <person name="Priest M."/>
            <person name="Roberts A."/>
            <person name="Saif S."/>
            <person name="Shea T."/>
            <person name="Sisk P."/>
            <person name="Sykes S."/>
            <person name="Wortman J."/>
            <person name="Nusbaum C."/>
            <person name="Birren B."/>
        </authorList>
    </citation>
    <scope>NUCLEOTIDE SEQUENCE [LARGE SCALE GENOMIC DNA]</scope>
    <source>
        <strain evidence="9 11">ATCC BAA-382</strain>
    </source>
</reference>
<evidence type="ECO:0000256" key="2">
    <source>
        <dbReference type="ARBA" id="ARBA00022525"/>
    </source>
</evidence>
<gene>
    <name evidence="9" type="ORF">I583_02391</name>
    <name evidence="8" type="ORF">UAW_01424</name>
</gene>
<comment type="caution">
    <text evidence="8">The sequence shown here is derived from an EMBL/GenBank/DDBJ whole genome shotgun (WGS) entry which is preliminary data.</text>
</comment>
<evidence type="ECO:0000259" key="7">
    <source>
        <dbReference type="Pfam" id="PF00746"/>
    </source>
</evidence>
<evidence type="ECO:0000256" key="1">
    <source>
        <dbReference type="ARBA" id="ARBA00022512"/>
    </source>
</evidence>
<sequence length="118" mass="12921">MRTKKVTYLLIFFIVWVTLVILPPQLVNAQEDENGGGAVQTNGEIGFYEEDGSTESSTLTSSSKSIDKETSIKPKGKYPSTGELVKKSLSISGAVVVVIVLGYFLLRRKKEKQEGKGH</sequence>
<feature type="compositionally biased region" description="Low complexity" evidence="5">
    <location>
        <begin position="54"/>
        <end position="64"/>
    </location>
</feature>
<reference evidence="8 10" key="1">
    <citation type="submission" date="2013-02" db="EMBL/GenBank/DDBJ databases">
        <title>The Genome Sequence of Enterococcus haemoperoxidus BAA-382.</title>
        <authorList>
            <consortium name="The Broad Institute Genome Sequencing Platform"/>
            <consortium name="The Broad Institute Genome Sequencing Center for Infectious Disease"/>
            <person name="Earl A.M."/>
            <person name="Gilmore M.S."/>
            <person name="Lebreton F."/>
            <person name="Walker B."/>
            <person name="Young S.K."/>
            <person name="Zeng Q."/>
            <person name="Gargeya S."/>
            <person name="Fitzgerald M."/>
            <person name="Haas B."/>
            <person name="Abouelleil A."/>
            <person name="Alvarado L."/>
            <person name="Arachchi H.M."/>
            <person name="Berlin A.M."/>
            <person name="Chapman S.B."/>
            <person name="Dewar J."/>
            <person name="Goldberg J."/>
            <person name="Griggs A."/>
            <person name="Gujja S."/>
            <person name="Hansen M."/>
            <person name="Howarth C."/>
            <person name="Imamovic A."/>
            <person name="Larimer J."/>
            <person name="McCowan C."/>
            <person name="Murphy C."/>
            <person name="Neiman D."/>
            <person name="Pearson M."/>
            <person name="Priest M."/>
            <person name="Roberts A."/>
            <person name="Saif S."/>
            <person name="Shea T."/>
            <person name="Sisk P."/>
            <person name="Sykes S."/>
            <person name="Wortman J."/>
            <person name="Nusbaum C."/>
            <person name="Birren B."/>
        </authorList>
    </citation>
    <scope>NUCLEOTIDE SEQUENCE [LARGE SCALE GENOMIC DNA]</scope>
    <source>
        <strain evidence="8 10">ATCC BAA-382</strain>
    </source>
</reference>
<evidence type="ECO:0000256" key="5">
    <source>
        <dbReference type="SAM" id="MobiDB-lite"/>
    </source>
</evidence>
<keyword evidence="6" id="KW-1133">Transmembrane helix</keyword>
<feature type="region of interest" description="Disordered" evidence="5">
    <location>
        <begin position="31"/>
        <end position="74"/>
    </location>
</feature>
<keyword evidence="6" id="KW-0472">Membrane</keyword>
<proteinExistence type="predicted"/>
<dbReference type="NCBIfam" id="TIGR01167">
    <property type="entry name" value="LPXTG_anchor"/>
    <property type="match status" value="1"/>
</dbReference>
<dbReference type="Proteomes" id="UP000013858">
    <property type="component" value="Unassembled WGS sequence"/>
</dbReference>
<accession>R2QSS8</accession>
<dbReference type="EMBL" id="ASVY01000003">
    <property type="protein sequence ID" value="EOT59756.1"/>
    <property type="molecule type" value="Genomic_DNA"/>
</dbReference>
<keyword evidence="6" id="KW-0812">Transmembrane</keyword>
<name>R2QSS8_9ENTE</name>
<keyword evidence="1" id="KW-0134">Cell wall</keyword>
<feature type="domain" description="Gram-positive cocci surface proteins LPxTG" evidence="7">
    <location>
        <begin position="74"/>
        <end position="112"/>
    </location>
</feature>
<evidence type="ECO:0000313" key="9">
    <source>
        <dbReference type="EMBL" id="EOT59756.1"/>
    </source>
</evidence>
<dbReference type="AlphaFoldDB" id="R2QSS8"/>
<evidence type="ECO:0000313" key="10">
    <source>
        <dbReference type="Proteomes" id="UP000013858"/>
    </source>
</evidence>
<keyword evidence="3" id="KW-0732">Signal</keyword>
<feature type="transmembrane region" description="Helical" evidence="6">
    <location>
        <begin position="88"/>
        <end position="106"/>
    </location>
</feature>
<evidence type="ECO:0000256" key="3">
    <source>
        <dbReference type="ARBA" id="ARBA00022729"/>
    </source>
</evidence>
<dbReference type="InterPro" id="IPR019931">
    <property type="entry name" value="LPXTG_anchor"/>
</dbReference>
<evidence type="ECO:0000256" key="6">
    <source>
        <dbReference type="SAM" id="Phobius"/>
    </source>
</evidence>
<organism evidence="8 10">
    <name type="scientific">Enterococcus haemoperoxidus ATCC BAA-382</name>
    <dbReference type="NCBI Taxonomy" id="1158608"/>
    <lineage>
        <taxon>Bacteria</taxon>
        <taxon>Bacillati</taxon>
        <taxon>Bacillota</taxon>
        <taxon>Bacilli</taxon>
        <taxon>Lactobacillales</taxon>
        <taxon>Enterococcaceae</taxon>
        <taxon>Enterococcus</taxon>
    </lineage>
</organism>
<dbReference type="Proteomes" id="UP000014197">
    <property type="component" value="Unassembled WGS sequence"/>
</dbReference>
<evidence type="ECO:0000313" key="8">
    <source>
        <dbReference type="EMBL" id="EOH98243.1"/>
    </source>
</evidence>
<evidence type="ECO:0000256" key="4">
    <source>
        <dbReference type="ARBA" id="ARBA00023088"/>
    </source>
</evidence>
<dbReference type="RefSeq" id="WP_010761630.1">
    <property type="nucleotide sequence ID" value="NZ_KB946316.1"/>
</dbReference>
<evidence type="ECO:0000313" key="11">
    <source>
        <dbReference type="Proteomes" id="UP000014197"/>
    </source>
</evidence>